<name>A0A4Q0YBL3_9BACT</name>
<dbReference type="PANTHER" id="PTHR30069">
    <property type="entry name" value="TONB-DEPENDENT OUTER MEMBRANE RECEPTOR"/>
    <property type="match status" value="1"/>
</dbReference>
<feature type="domain" description="TonB-dependent receptor-like beta-barrel" evidence="10">
    <location>
        <begin position="245"/>
        <end position="613"/>
    </location>
</feature>
<protein>
    <submittedName>
        <fullName evidence="12">TonB-dependent receptor</fullName>
    </submittedName>
</protein>
<dbReference type="Gene3D" id="2.170.130.10">
    <property type="entry name" value="TonB-dependent receptor, plug domain"/>
    <property type="match status" value="1"/>
</dbReference>
<dbReference type="AlphaFoldDB" id="A0A4Q0YBL3"/>
<organism evidence="12 13">
    <name type="scientific">Halarcobacter ebronensis</name>
    <dbReference type="NCBI Taxonomy" id="1462615"/>
    <lineage>
        <taxon>Bacteria</taxon>
        <taxon>Pseudomonadati</taxon>
        <taxon>Campylobacterota</taxon>
        <taxon>Epsilonproteobacteria</taxon>
        <taxon>Campylobacterales</taxon>
        <taxon>Arcobacteraceae</taxon>
        <taxon>Halarcobacter</taxon>
    </lineage>
</organism>
<evidence type="ECO:0000256" key="8">
    <source>
        <dbReference type="PROSITE-ProRule" id="PRU01360"/>
    </source>
</evidence>
<evidence type="ECO:0000313" key="12">
    <source>
        <dbReference type="EMBL" id="RXJ67736.1"/>
    </source>
</evidence>
<evidence type="ECO:0000256" key="9">
    <source>
        <dbReference type="RuleBase" id="RU003357"/>
    </source>
</evidence>
<dbReference type="SUPFAM" id="SSF56935">
    <property type="entry name" value="Porins"/>
    <property type="match status" value="1"/>
</dbReference>
<gene>
    <name evidence="12" type="ORF">CRV08_10230</name>
</gene>
<evidence type="ECO:0000313" key="13">
    <source>
        <dbReference type="Proteomes" id="UP000290172"/>
    </source>
</evidence>
<evidence type="ECO:0000256" key="4">
    <source>
        <dbReference type="ARBA" id="ARBA00022692"/>
    </source>
</evidence>
<dbReference type="PROSITE" id="PS52016">
    <property type="entry name" value="TONB_DEPENDENT_REC_3"/>
    <property type="match status" value="1"/>
</dbReference>
<dbReference type="GO" id="GO:0015344">
    <property type="term" value="F:siderophore uptake transmembrane transporter activity"/>
    <property type="evidence" value="ECO:0007669"/>
    <property type="project" value="TreeGrafter"/>
</dbReference>
<evidence type="ECO:0000256" key="6">
    <source>
        <dbReference type="ARBA" id="ARBA00023136"/>
    </source>
</evidence>
<keyword evidence="2 8" id="KW-0813">Transport</keyword>
<dbReference type="PANTHER" id="PTHR30069:SF49">
    <property type="entry name" value="OUTER MEMBRANE PROTEIN C"/>
    <property type="match status" value="1"/>
</dbReference>
<keyword evidence="7 8" id="KW-0998">Cell outer membrane</keyword>
<dbReference type="Proteomes" id="UP000290172">
    <property type="component" value="Unassembled WGS sequence"/>
</dbReference>
<dbReference type="EMBL" id="PDKJ01000008">
    <property type="protein sequence ID" value="RXJ67736.1"/>
    <property type="molecule type" value="Genomic_DNA"/>
</dbReference>
<sequence>MKKIITIGVVCASILYADNSVDIGTLDVIEEINSKVVKDVSSEEIKSADLAESLMKNIPSISIVRRSGIANDIILRGQKKDNINVLIDDAKIYGACPNRMDPTISHVLSNNVDSIQVIEGPYDIENFGTLSGKVSVKTKEPKKGFSGEVNVGAGSFGYRKLSTTLEGGNDKIKFLISASKEESDQYEDGNGNDFYGQQVESGIASSSTSEYSSAYRGMKAYEKKTLLAKTIFNIDDSSEIKVSYTANRSDNILYPTGGMDADYDNSNIYTFGYTKRDLGEYSKELNFDYYYSNVDHPMSTRYRDSGNMMYMTSFMKTSMWGAKLKNSMDILNSTLTYGVDTSIRNWRSNNYMTTRVTGAITPSAESFPSTDTKNRALFSKLEKQIGDLKLEFGSRYDNTDIENISNKKNYSAISANIFGTYSLDEDTRIFAGIGKSSRVPDARELYYSGMGFTANKNLEDTKNYEVDLGFEKNIGDFFIKTKLFYSKLDDYIYNMGTSFENIDAYIYGLDINGSYFINENLSFDYGIAYQRGKKDGDYADKDLAEVTPLKANFALNYEVGKSKLTTEVIAVDSWSDYDSSALEQELGGYALLNAKFNQKVNKNLDITLGVDNILDKTYNSTNTYRDISYVAVGSERTLFNDPGRYVYFNLKFTF</sequence>
<dbReference type="RefSeq" id="WP_128981749.1">
    <property type="nucleotide sequence ID" value="NZ_PDKJ01000008.1"/>
</dbReference>
<dbReference type="GO" id="GO:0044718">
    <property type="term" value="P:siderophore transmembrane transport"/>
    <property type="evidence" value="ECO:0007669"/>
    <property type="project" value="TreeGrafter"/>
</dbReference>
<evidence type="ECO:0000256" key="2">
    <source>
        <dbReference type="ARBA" id="ARBA00022448"/>
    </source>
</evidence>
<keyword evidence="4 8" id="KW-0812">Transmembrane</keyword>
<evidence type="ECO:0000259" key="11">
    <source>
        <dbReference type="Pfam" id="PF07715"/>
    </source>
</evidence>
<comment type="subcellular location">
    <subcellularLocation>
        <location evidence="1 8">Cell outer membrane</location>
        <topology evidence="1 8">Multi-pass membrane protein</topology>
    </subcellularLocation>
</comment>
<evidence type="ECO:0000256" key="3">
    <source>
        <dbReference type="ARBA" id="ARBA00022452"/>
    </source>
</evidence>
<dbReference type="InterPro" id="IPR012910">
    <property type="entry name" value="Plug_dom"/>
</dbReference>
<dbReference type="InterPro" id="IPR037066">
    <property type="entry name" value="Plug_dom_sf"/>
</dbReference>
<dbReference type="InterPro" id="IPR039426">
    <property type="entry name" value="TonB-dep_rcpt-like"/>
</dbReference>
<keyword evidence="3 8" id="KW-1134">Transmembrane beta strand</keyword>
<keyword evidence="5 9" id="KW-0798">TonB box</keyword>
<evidence type="ECO:0000259" key="10">
    <source>
        <dbReference type="Pfam" id="PF00593"/>
    </source>
</evidence>
<proteinExistence type="inferred from homology"/>
<dbReference type="Gene3D" id="2.40.170.20">
    <property type="entry name" value="TonB-dependent receptor, beta-barrel domain"/>
    <property type="match status" value="1"/>
</dbReference>
<comment type="similarity">
    <text evidence="8 9">Belongs to the TonB-dependent receptor family.</text>
</comment>
<evidence type="ECO:0000256" key="5">
    <source>
        <dbReference type="ARBA" id="ARBA00023077"/>
    </source>
</evidence>
<evidence type="ECO:0000256" key="1">
    <source>
        <dbReference type="ARBA" id="ARBA00004571"/>
    </source>
</evidence>
<reference evidence="12 13" key="1">
    <citation type="submission" date="2017-10" db="EMBL/GenBank/DDBJ databases">
        <title>Genomics of the genus Arcobacter.</title>
        <authorList>
            <person name="Perez-Cataluna A."/>
            <person name="Figueras M.J."/>
        </authorList>
    </citation>
    <scope>NUCLEOTIDE SEQUENCE [LARGE SCALE GENOMIC DNA]</scope>
    <source>
        <strain evidence="12 13">CECT 8993</strain>
    </source>
</reference>
<dbReference type="Pfam" id="PF07715">
    <property type="entry name" value="Plug"/>
    <property type="match status" value="1"/>
</dbReference>
<dbReference type="InterPro" id="IPR000531">
    <property type="entry name" value="Beta-barrel_TonB"/>
</dbReference>
<keyword evidence="12" id="KW-0675">Receptor</keyword>
<accession>A0A4Q0YBL3</accession>
<evidence type="ECO:0000256" key="7">
    <source>
        <dbReference type="ARBA" id="ARBA00023237"/>
    </source>
</evidence>
<keyword evidence="6 8" id="KW-0472">Membrane</keyword>
<feature type="domain" description="TonB-dependent receptor plug" evidence="11">
    <location>
        <begin position="38"/>
        <end position="123"/>
    </location>
</feature>
<dbReference type="InterPro" id="IPR036942">
    <property type="entry name" value="Beta-barrel_TonB_sf"/>
</dbReference>
<dbReference type="Pfam" id="PF00593">
    <property type="entry name" value="TonB_dep_Rec_b-barrel"/>
    <property type="match status" value="1"/>
</dbReference>
<comment type="caution">
    <text evidence="12">The sequence shown here is derived from an EMBL/GenBank/DDBJ whole genome shotgun (WGS) entry which is preliminary data.</text>
</comment>
<dbReference type="GO" id="GO:0009279">
    <property type="term" value="C:cell outer membrane"/>
    <property type="evidence" value="ECO:0007669"/>
    <property type="project" value="UniProtKB-SubCell"/>
</dbReference>